<reference evidence="2 3" key="1">
    <citation type="submission" date="2024-08" db="EMBL/GenBank/DDBJ databases">
        <authorList>
            <person name="Cucini C."/>
            <person name="Frati F."/>
        </authorList>
    </citation>
    <scope>NUCLEOTIDE SEQUENCE [LARGE SCALE GENOMIC DNA]</scope>
</reference>
<dbReference type="Proteomes" id="UP001642540">
    <property type="component" value="Unassembled WGS sequence"/>
</dbReference>
<organism evidence="2 3">
    <name type="scientific">Orchesella dallaii</name>
    <dbReference type="NCBI Taxonomy" id="48710"/>
    <lineage>
        <taxon>Eukaryota</taxon>
        <taxon>Metazoa</taxon>
        <taxon>Ecdysozoa</taxon>
        <taxon>Arthropoda</taxon>
        <taxon>Hexapoda</taxon>
        <taxon>Collembola</taxon>
        <taxon>Entomobryomorpha</taxon>
        <taxon>Entomobryoidea</taxon>
        <taxon>Orchesellidae</taxon>
        <taxon>Orchesellinae</taxon>
        <taxon>Orchesella</taxon>
    </lineage>
</organism>
<gene>
    <name evidence="2" type="ORF">ODALV1_LOCUS18158</name>
</gene>
<sequence length="275" mass="30825">MEFLKLTLFLCFAGAFIIVPSQAKTWLRADGRSDSTYNLINSVLGGTAVEVPDCAHSGYGPHITQRTDTELDRPVFAFHAHVAQDNDRCINFDRQRIEIKTYDPSPSGLKGYQGETVTLSWNIRLNSQFQASSKFTHLHQLKAKGGDDSLPLITMTARQRGSSNILEVIYTGRDGNARVLQSEDLSVFAGKWVHAKEEVTYSSSGKYSLVLSRTDNGQHLMTVTATNIDLWRDGTEFIRPKWGIYRSLLESSSLRDEHVYFDNFCLAKGTSDKCT</sequence>
<proteinExistence type="predicted"/>
<dbReference type="EMBL" id="CAXLJM020000057">
    <property type="protein sequence ID" value="CAL8118491.1"/>
    <property type="molecule type" value="Genomic_DNA"/>
</dbReference>
<feature type="signal peptide" evidence="1">
    <location>
        <begin position="1"/>
        <end position="23"/>
    </location>
</feature>
<dbReference type="Pfam" id="PF14099">
    <property type="entry name" value="Polysacc_lyase"/>
    <property type="match status" value="1"/>
</dbReference>
<dbReference type="InterPro" id="IPR025975">
    <property type="entry name" value="Polysacc_lyase"/>
</dbReference>
<evidence type="ECO:0000256" key="1">
    <source>
        <dbReference type="SAM" id="SignalP"/>
    </source>
</evidence>
<feature type="chain" id="PRO_5047357081" evidence="1">
    <location>
        <begin position="24"/>
        <end position="275"/>
    </location>
</feature>
<evidence type="ECO:0000313" key="2">
    <source>
        <dbReference type="EMBL" id="CAL8118491.1"/>
    </source>
</evidence>
<protein>
    <submittedName>
        <fullName evidence="2">Uncharacterized protein</fullName>
    </submittedName>
</protein>
<name>A0ABP1R304_9HEXA</name>
<keyword evidence="3" id="KW-1185">Reference proteome</keyword>
<keyword evidence="1" id="KW-0732">Signal</keyword>
<dbReference type="Gene3D" id="2.60.120.200">
    <property type="match status" value="1"/>
</dbReference>
<accession>A0ABP1R304</accession>
<comment type="caution">
    <text evidence="2">The sequence shown here is derived from an EMBL/GenBank/DDBJ whole genome shotgun (WGS) entry which is preliminary data.</text>
</comment>
<evidence type="ECO:0000313" key="3">
    <source>
        <dbReference type="Proteomes" id="UP001642540"/>
    </source>
</evidence>